<accession>A0A1R0GX35</accession>
<evidence type="ECO:0000313" key="2">
    <source>
        <dbReference type="Proteomes" id="UP000187455"/>
    </source>
</evidence>
<dbReference type="Proteomes" id="UP000187455">
    <property type="component" value="Unassembled WGS sequence"/>
</dbReference>
<gene>
    <name evidence="1" type="ORF">AYI68_g4432</name>
</gene>
<keyword evidence="2" id="KW-1185">Reference proteome</keyword>
<proteinExistence type="predicted"/>
<dbReference type="EMBL" id="LSSL01002430">
    <property type="protein sequence ID" value="OLY81461.1"/>
    <property type="molecule type" value="Genomic_DNA"/>
</dbReference>
<evidence type="ECO:0000313" key="1">
    <source>
        <dbReference type="EMBL" id="OLY81461.1"/>
    </source>
</evidence>
<protein>
    <submittedName>
        <fullName evidence="1">Uncharacterized protein</fullName>
    </submittedName>
</protein>
<comment type="caution">
    <text evidence="1">The sequence shown here is derived from an EMBL/GenBank/DDBJ whole genome shotgun (WGS) entry which is preliminary data.</text>
</comment>
<name>A0A1R0GX35_9FUNG</name>
<organism evidence="1 2">
    <name type="scientific">Smittium mucronatum</name>
    <dbReference type="NCBI Taxonomy" id="133383"/>
    <lineage>
        <taxon>Eukaryota</taxon>
        <taxon>Fungi</taxon>
        <taxon>Fungi incertae sedis</taxon>
        <taxon>Zoopagomycota</taxon>
        <taxon>Kickxellomycotina</taxon>
        <taxon>Harpellomycetes</taxon>
        <taxon>Harpellales</taxon>
        <taxon>Legeriomycetaceae</taxon>
        <taxon>Smittium</taxon>
    </lineage>
</organism>
<sequence length="82" mass="9195">MGDLIRSAIQVFREDRFYPQLGSDPFHGCRLTNISNQSDRFVDFGLDWTDSGFTHAKGLASANRYVATFQEAVCSVECLSDL</sequence>
<dbReference type="AlphaFoldDB" id="A0A1R0GX35"/>
<reference evidence="1 2" key="1">
    <citation type="journal article" date="2016" name="Mol. Biol. Evol.">
        <title>Genome-Wide Survey of Gut Fungi (Harpellales) Reveals the First Horizontally Transferred Ubiquitin Gene from a Mosquito Host.</title>
        <authorList>
            <person name="Wang Y."/>
            <person name="White M.M."/>
            <person name="Kvist S."/>
            <person name="Moncalvo J.M."/>
        </authorList>
    </citation>
    <scope>NUCLEOTIDE SEQUENCE [LARGE SCALE GENOMIC DNA]</scope>
    <source>
        <strain evidence="1 2">ALG-7-W6</strain>
    </source>
</reference>